<evidence type="ECO:0000313" key="1">
    <source>
        <dbReference type="EMBL" id="QHS99025.1"/>
    </source>
</evidence>
<protein>
    <submittedName>
        <fullName evidence="1">Uncharacterized protein</fullName>
    </submittedName>
</protein>
<dbReference type="AlphaFoldDB" id="A0A6C0C2V7"/>
<proteinExistence type="predicted"/>
<accession>A0A6C0C2V7</accession>
<sequence>MNSSNYHEYTAHKCEKCNDDYLARYARISDRTSCRYHYFIVIGNELKCRDCKKVKGVNIRNCYHTSNSSCCFQ</sequence>
<dbReference type="EMBL" id="MN739334">
    <property type="protein sequence ID" value="QHS99025.1"/>
    <property type="molecule type" value="Genomic_DNA"/>
</dbReference>
<organism evidence="1">
    <name type="scientific">viral metagenome</name>
    <dbReference type="NCBI Taxonomy" id="1070528"/>
    <lineage>
        <taxon>unclassified sequences</taxon>
        <taxon>metagenomes</taxon>
        <taxon>organismal metagenomes</taxon>
    </lineage>
</organism>
<name>A0A6C0C2V7_9ZZZZ</name>
<reference evidence="1" key="1">
    <citation type="journal article" date="2020" name="Nature">
        <title>Giant virus diversity and host interactions through global metagenomics.</title>
        <authorList>
            <person name="Schulz F."/>
            <person name="Roux S."/>
            <person name="Paez-Espino D."/>
            <person name="Jungbluth S."/>
            <person name="Walsh D.A."/>
            <person name="Denef V.J."/>
            <person name="McMahon K.D."/>
            <person name="Konstantinidis K.T."/>
            <person name="Eloe-Fadrosh E.A."/>
            <person name="Kyrpides N.C."/>
            <person name="Woyke T."/>
        </authorList>
    </citation>
    <scope>NUCLEOTIDE SEQUENCE</scope>
    <source>
        <strain evidence="1">GVMAG-M-3300020185-33</strain>
    </source>
</reference>